<accession>A0ACD3AD23</accession>
<dbReference type="EMBL" id="ML208519">
    <property type="protein sequence ID" value="TFK63504.1"/>
    <property type="molecule type" value="Genomic_DNA"/>
</dbReference>
<reference evidence="1 2" key="1">
    <citation type="journal article" date="2019" name="Nat. Ecol. Evol.">
        <title>Megaphylogeny resolves global patterns of mushroom evolution.</title>
        <authorList>
            <person name="Varga T."/>
            <person name="Krizsan K."/>
            <person name="Foldi C."/>
            <person name="Dima B."/>
            <person name="Sanchez-Garcia M."/>
            <person name="Sanchez-Ramirez S."/>
            <person name="Szollosi G.J."/>
            <person name="Szarkandi J.G."/>
            <person name="Papp V."/>
            <person name="Albert L."/>
            <person name="Andreopoulos W."/>
            <person name="Angelini C."/>
            <person name="Antonin V."/>
            <person name="Barry K.W."/>
            <person name="Bougher N.L."/>
            <person name="Buchanan P."/>
            <person name="Buyck B."/>
            <person name="Bense V."/>
            <person name="Catcheside P."/>
            <person name="Chovatia M."/>
            <person name="Cooper J."/>
            <person name="Damon W."/>
            <person name="Desjardin D."/>
            <person name="Finy P."/>
            <person name="Geml J."/>
            <person name="Haridas S."/>
            <person name="Hughes K."/>
            <person name="Justo A."/>
            <person name="Karasinski D."/>
            <person name="Kautmanova I."/>
            <person name="Kiss B."/>
            <person name="Kocsube S."/>
            <person name="Kotiranta H."/>
            <person name="LaButti K.M."/>
            <person name="Lechner B.E."/>
            <person name="Liimatainen K."/>
            <person name="Lipzen A."/>
            <person name="Lukacs Z."/>
            <person name="Mihaltcheva S."/>
            <person name="Morgado L.N."/>
            <person name="Niskanen T."/>
            <person name="Noordeloos M.E."/>
            <person name="Ohm R.A."/>
            <person name="Ortiz-Santana B."/>
            <person name="Ovrebo C."/>
            <person name="Racz N."/>
            <person name="Riley R."/>
            <person name="Savchenko A."/>
            <person name="Shiryaev A."/>
            <person name="Soop K."/>
            <person name="Spirin V."/>
            <person name="Szebenyi C."/>
            <person name="Tomsovsky M."/>
            <person name="Tulloss R.E."/>
            <person name="Uehling J."/>
            <person name="Grigoriev I.V."/>
            <person name="Vagvolgyi C."/>
            <person name="Papp T."/>
            <person name="Martin F.M."/>
            <person name="Miettinen O."/>
            <person name="Hibbett D.S."/>
            <person name="Nagy L.G."/>
        </authorList>
    </citation>
    <scope>NUCLEOTIDE SEQUENCE [LARGE SCALE GENOMIC DNA]</scope>
    <source>
        <strain evidence="1 2">NL-1719</strain>
    </source>
</reference>
<organism evidence="1 2">
    <name type="scientific">Pluteus cervinus</name>
    <dbReference type="NCBI Taxonomy" id="181527"/>
    <lineage>
        <taxon>Eukaryota</taxon>
        <taxon>Fungi</taxon>
        <taxon>Dikarya</taxon>
        <taxon>Basidiomycota</taxon>
        <taxon>Agaricomycotina</taxon>
        <taxon>Agaricomycetes</taxon>
        <taxon>Agaricomycetidae</taxon>
        <taxon>Agaricales</taxon>
        <taxon>Pluteineae</taxon>
        <taxon>Pluteaceae</taxon>
        <taxon>Pluteus</taxon>
    </lineage>
</organism>
<name>A0ACD3AD23_9AGAR</name>
<sequence length="576" mass="65588">MYPEGHSQATLPEDVLLYIFELGAREYACFGLKLTCICQYWRTLALATSILWSNISVVNDYETHLSAPVIPRATSFGQRVDEPQLMANPEFQQLQCYLYYSRNRSLDIEIRLRMPRRTARNDESNGGSDLYHHRTRVIGRLLFQHSHRIRSLMVKADSYSAASSFFNSLKGSGMEYTGHNSKLPIDELKREWGRLEDFRVQWTGSVWSFEEMSMDLQNQSMLSFLEEKTSIFSRKPSITPAPVCLPQLRRLMIRGLAVNWQFFAPANLKELHILDMHSSIKPTLRQLKAILLANQATLKELSLIDACEYSEVDNDSVGQVVLPALRTLSLGYRNALDLCPVVTVMRSPALKIFAIQNVRGRKFEVAASSDLTDAQANYFASTRALFITIVENWDLSMVETLTLTDVQFLFDNVGMPPNPLSHMEEVEKLFEDDLDAEGGDDWSISARALLPVDFWQKCGGLKNLILIRPDPVTLYTVYCPAPPYAPYPRHFDSDHESDHRNQVIVEPTKADLADGLWHQGSSGKWLRFPLPKLENFWLGGASKDVAKEFFVTRKALAKRIAAGKPTTHTKYRFHPL</sequence>
<keyword evidence="2" id="KW-1185">Reference proteome</keyword>
<dbReference type="Proteomes" id="UP000308600">
    <property type="component" value="Unassembled WGS sequence"/>
</dbReference>
<evidence type="ECO:0000313" key="2">
    <source>
        <dbReference type="Proteomes" id="UP000308600"/>
    </source>
</evidence>
<proteinExistence type="predicted"/>
<gene>
    <name evidence="1" type="ORF">BDN72DRAFT_928291</name>
</gene>
<evidence type="ECO:0000313" key="1">
    <source>
        <dbReference type="EMBL" id="TFK63504.1"/>
    </source>
</evidence>
<protein>
    <submittedName>
        <fullName evidence="1">Uncharacterized protein</fullName>
    </submittedName>
</protein>